<dbReference type="Gene3D" id="2.60.320.10">
    <property type="entry name" value="N-utilization substance G protein NusG, insert domain"/>
    <property type="match status" value="1"/>
</dbReference>
<sequence>MKKKDYLLIGGLFIIILISFIWINLSQGKPSTIAKVYHINDVVIEVDFSKNTYQLYPQKVDNNYPKLIEPLSKEGADLAFVMLGDFFIGDRRTELIIEVDFDTKSIRIERDETPKQIGVNRNWYNGKGLPVVSLPNKVSIRFEQTNDDLDGVIWII</sequence>
<dbReference type="STRING" id="1408416.GCA_000702765_01230"/>
<dbReference type="KEGG" id="ahk:NCTC10172_01041"/>
<dbReference type="InterPro" id="IPR038690">
    <property type="entry name" value="NusG_2_sf"/>
</dbReference>
<keyword evidence="3" id="KW-1185">Reference proteome</keyword>
<keyword evidence="1" id="KW-0472">Membrane</keyword>
<name>A0A449BKN8_9MOLU</name>
<dbReference type="EMBL" id="LR215050">
    <property type="protein sequence ID" value="VEU82994.1"/>
    <property type="molecule type" value="Genomic_DNA"/>
</dbReference>
<dbReference type="AlphaFoldDB" id="A0A449BKN8"/>
<gene>
    <name evidence="2" type="ORF">NCTC10172_01041</name>
</gene>
<keyword evidence="1" id="KW-1133">Transmembrane helix</keyword>
<feature type="transmembrane region" description="Helical" evidence="1">
    <location>
        <begin position="6"/>
        <end position="25"/>
    </location>
</feature>
<protein>
    <submittedName>
        <fullName evidence="2">Uncharacterized protein conserved in bacteria</fullName>
    </submittedName>
</protein>
<evidence type="ECO:0000256" key="1">
    <source>
        <dbReference type="SAM" id="Phobius"/>
    </source>
</evidence>
<reference evidence="2 3" key="1">
    <citation type="submission" date="2019-01" db="EMBL/GenBank/DDBJ databases">
        <authorList>
            <consortium name="Pathogen Informatics"/>
        </authorList>
    </citation>
    <scope>NUCLEOTIDE SEQUENCE [LARGE SCALE GENOMIC DNA]</scope>
    <source>
        <strain evidence="2 3">NCTC10172</strain>
    </source>
</reference>
<evidence type="ECO:0000313" key="2">
    <source>
        <dbReference type="EMBL" id="VEU82994.1"/>
    </source>
</evidence>
<accession>A0A449BKN8</accession>
<evidence type="ECO:0000313" key="3">
    <source>
        <dbReference type="Proteomes" id="UP000290909"/>
    </source>
</evidence>
<organism evidence="2 3">
    <name type="scientific">Acholeplasma hippikon</name>
    <dbReference type="NCBI Taxonomy" id="264636"/>
    <lineage>
        <taxon>Bacteria</taxon>
        <taxon>Bacillati</taxon>
        <taxon>Mycoplasmatota</taxon>
        <taxon>Mollicutes</taxon>
        <taxon>Acholeplasmatales</taxon>
        <taxon>Acholeplasmataceae</taxon>
        <taxon>Acholeplasma</taxon>
    </lineage>
</organism>
<dbReference type="Proteomes" id="UP000290909">
    <property type="component" value="Chromosome"/>
</dbReference>
<keyword evidence="1" id="KW-0812">Transmembrane</keyword>
<proteinExistence type="predicted"/>